<dbReference type="EMBL" id="LVLJ01000312">
    <property type="protein sequence ID" value="OAE34767.1"/>
    <property type="molecule type" value="Genomic_DNA"/>
</dbReference>
<dbReference type="GO" id="GO:0030010">
    <property type="term" value="P:establishment of cell polarity"/>
    <property type="evidence" value="ECO:0007669"/>
    <property type="project" value="UniProtKB-ARBA"/>
</dbReference>
<evidence type="ECO:0000256" key="6">
    <source>
        <dbReference type="PIRSR" id="PIRSR606689-1"/>
    </source>
</evidence>
<comment type="similarity">
    <text evidence="1">Belongs to the small GTPase superfamily. Arf family.</text>
</comment>
<reference evidence="9" key="1">
    <citation type="submission" date="2016-03" db="EMBL/GenBank/DDBJ databases">
        <title>Mechanisms controlling the formation of the plant cell surface in tip-growing cells are functionally conserved among land plants.</title>
        <authorList>
            <person name="Honkanen S."/>
            <person name="Jones V.A."/>
            <person name="Morieri G."/>
            <person name="Champion C."/>
            <person name="Hetherington A.J."/>
            <person name="Kelly S."/>
            <person name="Saint-Marcoux D."/>
            <person name="Proust H."/>
            <person name="Prescott H."/>
            <person name="Dolan L."/>
        </authorList>
    </citation>
    <scope>NUCLEOTIDE SEQUENCE [LARGE SCALE GENOMIC DNA]</scope>
    <source>
        <tissue evidence="9">Whole gametophyte</tissue>
    </source>
</reference>
<keyword evidence="4" id="KW-0813">Transport</keyword>
<evidence type="ECO:0000313" key="10">
    <source>
        <dbReference type="Proteomes" id="UP000077202"/>
    </source>
</evidence>
<evidence type="ECO:0000313" key="9">
    <source>
        <dbReference type="EMBL" id="OAE34767.1"/>
    </source>
</evidence>
<keyword evidence="7" id="KW-0460">Magnesium</keyword>
<keyword evidence="5 6" id="KW-0342">GTP-binding</keyword>
<evidence type="ECO:0000256" key="4">
    <source>
        <dbReference type="ARBA" id="ARBA00022892"/>
    </source>
</evidence>
<dbReference type="Pfam" id="PF00025">
    <property type="entry name" value="Arf"/>
    <property type="match status" value="1"/>
</dbReference>
<dbReference type="FunFam" id="3.40.50.300:FF:000412">
    <property type="entry name" value="ADP-ribosylation factor 1"/>
    <property type="match status" value="1"/>
</dbReference>
<dbReference type="AlphaFoldDB" id="A0A176WNS6"/>
<keyword evidence="3 6" id="KW-0547">Nucleotide-binding</keyword>
<keyword evidence="10" id="KW-1185">Reference proteome</keyword>
<keyword evidence="7" id="KW-0479">Metal-binding</keyword>
<feature type="compositionally biased region" description="Basic and acidic residues" evidence="8">
    <location>
        <begin position="131"/>
        <end position="194"/>
    </location>
</feature>
<evidence type="ECO:0000256" key="1">
    <source>
        <dbReference type="ARBA" id="ARBA00010290"/>
    </source>
</evidence>
<evidence type="ECO:0000256" key="8">
    <source>
        <dbReference type="SAM" id="MobiDB-lite"/>
    </source>
</evidence>
<dbReference type="InterPro" id="IPR027417">
    <property type="entry name" value="P-loop_NTPase"/>
</dbReference>
<dbReference type="SUPFAM" id="SSF52540">
    <property type="entry name" value="P-loop containing nucleoside triphosphate hydrolases"/>
    <property type="match status" value="1"/>
</dbReference>
<dbReference type="InterPro" id="IPR024156">
    <property type="entry name" value="Small_GTPase_ARF"/>
</dbReference>
<feature type="binding site" evidence="7">
    <location>
        <position position="337"/>
    </location>
    <ligand>
        <name>Mg(2+)</name>
        <dbReference type="ChEBI" id="CHEBI:18420"/>
    </ligand>
</feature>
<feature type="region of interest" description="Disordered" evidence="8">
    <location>
        <begin position="1"/>
        <end position="30"/>
    </location>
</feature>
<dbReference type="PROSITE" id="PS51417">
    <property type="entry name" value="ARF"/>
    <property type="match status" value="1"/>
</dbReference>
<dbReference type="GO" id="GO:0003924">
    <property type="term" value="F:GTPase activity"/>
    <property type="evidence" value="ECO:0007669"/>
    <property type="project" value="InterPro"/>
</dbReference>
<feature type="compositionally biased region" description="Low complexity" evidence="8">
    <location>
        <begin position="508"/>
        <end position="522"/>
    </location>
</feature>
<feature type="binding site" evidence="6">
    <location>
        <begin position="309"/>
        <end position="316"/>
    </location>
    <ligand>
        <name>GTP</name>
        <dbReference type="ChEBI" id="CHEBI:37565"/>
    </ligand>
</feature>
<gene>
    <name evidence="9" type="ORF">AXG93_2528s1330</name>
</gene>
<sequence length="522" mass="58111">MSGKVLDRRAESGGALKARTGPRGEQGEQVLQKQHEGYFSVRTDSQHMSIGKMRVSCHSTLRQTDRQQQHQEAGNEFICNLPERSTSSWPRFGPSCVLTSLSPPPPSRRDQYSVRWLCPNPNSKAPRAPAKGKDAQAEAKAEGEAKQGEGEGEAKEKEEGWSPFVGRKEGRREGGEEGPAEDRTRGGGKKERSGLLREQQATLLSLLYQFLCDAETISWSLAASKLLLLVENGAGLRRAAYECHLKQLFREEQEEEEEEEEEVLCTLSTFVVAASLAVSESMISASMIYVHFYASIPPIPVRRRVLMVGLDNAGKTTVLFTLKSRNGEKPAPPAPNTMGYNVEMVRHQGIMFSLWDLGGHSTNRVAWLQLLPDTQGLIFVVDSNDKKRITEARDELHKLLKNDELSGVRLLVLANKQDLDDKFTTDEITEKLQLRTLPFDVWWHIQECCATSGDGLSQGLDWLASALANPQVTDLIQPLYDYRLHQQTDTLEDYQRALSSDDVSSAQKSAKGSSEASFSSFD</sequence>
<organism evidence="9 10">
    <name type="scientific">Marchantia polymorpha subsp. ruderalis</name>
    <dbReference type="NCBI Taxonomy" id="1480154"/>
    <lineage>
        <taxon>Eukaryota</taxon>
        <taxon>Viridiplantae</taxon>
        <taxon>Streptophyta</taxon>
        <taxon>Embryophyta</taxon>
        <taxon>Marchantiophyta</taxon>
        <taxon>Marchantiopsida</taxon>
        <taxon>Marchantiidae</taxon>
        <taxon>Marchantiales</taxon>
        <taxon>Marchantiaceae</taxon>
        <taxon>Marchantia</taxon>
    </lineage>
</organism>
<dbReference type="Gene3D" id="3.40.50.300">
    <property type="entry name" value="P-loop containing nucleotide triphosphate hydrolases"/>
    <property type="match status" value="1"/>
</dbReference>
<dbReference type="InterPro" id="IPR006689">
    <property type="entry name" value="Small_GTPase_ARF/SAR"/>
</dbReference>
<feature type="compositionally biased region" description="Basic and acidic residues" evidence="8">
    <location>
        <begin position="1"/>
        <end position="11"/>
    </location>
</feature>
<feature type="binding site" evidence="7">
    <location>
        <position position="316"/>
    </location>
    <ligand>
        <name>Mg(2+)</name>
        <dbReference type="ChEBI" id="CHEBI:18420"/>
    </ligand>
</feature>
<evidence type="ECO:0000256" key="7">
    <source>
        <dbReference type="PIRSR" id="PIRSR606689-2"/>
    </source>
</evidence>
<dbReference type="Proteomes" id="UP000077202">
    <property type="component" value="Unassembled WGS sequence"/>
</dbReference>
<dbReference type="GO" id="GO:0005525">
    <property type="term" value="F:GTP binding"/>
    <property type="evidence" value="ECO:0007669"/>
    <property type="project" value="UniProtKB-KW"/>
</dbReference>
<keyword evidence="2" id="KW-0519">Myristate</keyword>
<keyword evidence="2" id="KW-0449">Lipoprotein</keyword>
<proteinExistence type="inferred from homology"/>
<dbReference type="PRINTS" id="PR00328">
    <property type="entry name" value="SAR1GTPBP"/>
</dbReference>
<feature type="binding site" evidence="6">
    <location>
        <begin position="415"/>
        <end position="418"/>
    </location>
    <ligand>
        <name>GTP</name>
        <dbReference type="ChEBI" id="CHEBI:37565"/>
    </ligand>
</feature>
<dbReference type="GO" id="GO:0016192">
    <property type="term" value="P:vesicle-mediated transport"/>
    <property type="evidence" value="ECO:0007669"/>
    <property type="project" value="UniProtKB-KW"/>
</dbReference>
<comment type="caution">
    <text evidence="9">The sequence shown here is derived from an EMBL/GenBank/DDBJ whole genome shotgun (WGS) entry which is preliminary data.</text>
</comment>
<feature type="binding site" evidence="6">
    <location>
        <position position="359"/>
    </location>
    <ligand>
        <name>GTP</name>
        <dbReference type="ChEBI" id="CHEBI:37565"/>
    </ligand>
</feature>
<evidence type="ECO:0000256" key="5">
    <source>
        <dbReference type="ARBA" id="ARBA00023134"/>
    </source>
</evidence>
<dbReference type="CDD" id="cd00878">
    <property type="entry name" value="Arf_Arl"/>
    <property type="match status" value="1"/>
</dbReference>
<dbReference type="SMART" id="SM00177">
    <property type="entry name" value="ARF"/>
    <property type="match status" value="1"/>
</dbReference>
<protein>
    <submittedName>
        <fullName evidence="9">Uncharacterized protein</fullName>
    </submittedName>
</protein>
<keyword evidence="4" id="KW-0931">ER-Golgi transport</keyword>
<name>A0A176WNS6_MARPO</name>
<evidence type="ECO:0000256" key="2">
    <source>
        <dbReference type="ARBA" id="ARBA00022707"/>
    </source>
</evidence>
<dbReference type="NCBIfam" id="TIGR00231">
    <property type="entry name" value="small_GTP"/>
    <property type="match status" value="1"/>
</dbReference>
<feature type="region of interest" description="Disordered" evidence="8">
    <location>
        <begin position="502"/>
        <end position="522"/>
    </location>
</feature>
<dbReference type="InterPro" id="IPR005225">
    <property type="entry name" value="Small_GTP-bd"/>
</dbReference>
<dbReference type="SMART" id="SM00178">
    <property type="entry name" value="SAR"/>
    <property type="match status" value="1"/>
</dbReference>
<accession>A0A176WNS6</accession>
<evidence type="ECO:0000256" key="3">
    <source>
        <dbReference type="ARBA" id="ARBA00022741"/>
    </source>
</evidence>
<dbReference type="GO" id="GO:0046872">
    <property type="term" value="F:metal ion binding"/>
    <property type="evidence" value="ECO:0007669"/>
    <property type="project" value="UniProtKB-KW"/>
</dbReference>
<dbReference type="PANTHER" id="PTHR11711">
    <property type="entry name" value="ADP RIBOSYLATION FACTOR-RELATED"/>
    <property type="match status" value="1"/>
</dbReference>
<feature type="region of interest" description="Disordered" evidence="8">
    <location>
        <begin position="98"/>
        <end position="194"/>
    </location>
</feature>